<dbReference type="Gene3D" id="1.25.40.20">
    <property type="entry name" value="Ankyrin repeat-containing domain"/>
    <property type="match status" value="1"/>
</dbReference>
<dbReference type="Proteomes" id="UP000249458">
    <property type="component" value="Unassembled WGS sequence"/>
</dbReference>
<dbReference type="EMBL" id="MVJN01000001">
    <property type="protein sequence ID" value="RAP38489.1"/>
    <property type="molecule type" value="Genomic_DNA"/>
</dbReference>
<evidence type="ECO:0000313" key="2">
    <source>
        <dbReference type="Proteomes" id="UP000249458"/>
    </source>
</evidence>
<dbReference type="RefSeq" id="WP_112218133.1">
    <property type="nucleotide sequence ID" value="NZ_MVJN01000001.1"/>
</dbReference>
<dbReference type="InterPro" id="IPR052050">
    <property type="entry name" value="SecEffector_AnkRepeat"/>
</dbReference>
<reference evidence="1 2" key="1">
    <citation type="submission" date="2017-02" db="EMBL/GenBank/DDBJ databases">
        <title>Legionella quilivanii strain from human: case report and whole genome sequencing analysis.</title>
        <authorList>
            <person name="Lalancette C."/>
            <person name="Leduc J.-M."/>
            <person name="Levesque S."/>
            <person name="Fournier E."/>
            <person name="Saoud J."/>
            <person name="Faucher S.P."/>
            <person name="Bernard K."/>
            <person name="Martineau C."/>
            <person name="Longtin J."/>
        </authorList>
    </citation>
    <scope>NUCLEOTIDE SEQUENCE [LARGE SCALE GENOMIC DNA]</scope>
    <source>
        <strain evidence="1 2">ID143958</strain>
    </source>
</reference>
<protein>
    <submittedName>
        <fullName evidence="1">Uncharacterized protein</fullName>
    </submittedName>
</protein>
<evidence type="ECO:0000313" key="1">
    <source>
        <dbReference type="EMBL" id="RAP38489.1"/>
    </source>
</evidence>
<dbReference type="SUPFAM" id="SSF48403">
    <property type="entry name" value="Ankyrin repeat"/>
    <property type="match status" value="1"/>
</dbReference>
<dbReference type="InterPro" id="IPR036770">
    <property type="entry name" value="Ankyrin_rpt-contain_sf"/>
</dbReference>
<gene>
    <name evidence="1" type="ORF">B1207_00965</name>
</gene>
<dbReference type="AlphaFoldDB" id="A0A364LN57"/>
<name>A0A364LN57_9GAMM</name>
<organism evidence="1 2">
    <name type="scientific">Legionella quinlivanii</name>
    <dbReference type="NCBI Taxonomy" id="45073"/>
    <lineage>
        <taxon>Bacteria</taxon>
        <taxon>Pseudomonadati</taxon>
        <taxon>Pseudomonadota</taxon>
        <taxon>Gammaproteobacteria</taxon>
        <taxon>Legionellales</taxon>
        <taxon>Legionellaceae</taxon>
        <taxon>Legionella</taxon>
    </lineage>
</organism>
<proteinExistence type="predicted"/>
<sequence length="827" mass="95454">MPKPGAQQFFGQKNNLFKSITAENQLLMVNRFQQCQKRFSEANWLPAWIRYKWQDPYYFEMLHLLFLDDYSAVLRTGKLDASWIQIALYLPANQLCTQWFNEHPYFAKYFLNSALSAGNLPMVNYLLERFPARLTKEHFTLALNSGNVDLVDFLLQQSIQDIAYFLPCYEASSLKLVKLLYQHQKTHGGDLSKLDEFALDSLESGDIELFDYLHHERGFPVKKLFDRFYYSGNVEAISRIVKEPNDCSLEMIDLGILAEAGKVELYAHCLNHGKSIEAYHFDLACQNGHVRLVRFLLDKNCQVTAKSLHLAEKSGHRIIIDLLLERSNLPEYETSIARAYQTGAMNVRIAFLSTYRPLLNSRPQIYAEILKKLIPLPLTGSEKRLHQETLKYAVEMGHLGLQFEYLELHSCQEIFLPFDLSYNSRLRWGDIAKAAEFSRHLNTSKDGFWKTDTIPRLLQAIDIGLAADAYHCLIFAKRLLQNQSIAFLKAVHHQAKPPEFRKILQFLIQKKTWMNDLQIPVILRCAWQNPQEEQCLSRLSNDEFSSEEIKTASFLTFLAALHMQKNNFCQQWIKEHNADLETVTEAAAEAGNIFILKLISQSQKFTPSDKLLAKAIHSGEVNLVQWLLQSFPQCRIDTRILNLKSYTKSSIQLIDLLASYRNTPQWQLSEEEFFTFKRLSLQCGDQNIVSRLEGIDWSLDDVNNTCAAGKTPLLDLVISKQEPSWKGRIKAFEASACYGHIELFDHYRHSCDLTPLFTEAAKHGHRFYIHHLLGNIYERGFSFNKTEQALKAAKESVHPLLWDDVSIFFEEEKTDTETECHFAISPS</sequence>
<accession>A0A364LN57</accession>
<dbReference type="PANTHER" id="PTHR46586">
    <property type="entry name" value="ANKYRIN REPEAT-CONTAINING PROTEIN"/>
    <property type="match status" value="1"/>
</dbReference>
<comment type="caution">
    <text evidence="1">The sequence shown here is derived from an EMBL/GenBank/DDBJ whole genome shotgun (WGS) entry which is preliminary data.</text>
</comment>
<dbReference type="PANTHER" id="PTHR46586:SF3">
    <property type="entry name" value="ANKYRIN REPEAT-CONTAINING PROTEIN"/>
    <property type="match status" value="1"/>
</dbReference>